<organism evidence="3 4">
    <name type="scientific">Celeribacter neptunius</name>
    <dbReference type="NCBI Taxonomy" id="588602"/>
    <lineage>
        <taxon>Bacteria</taxon>
        <taxon>Pseudomonadati</taxon>
        <taxon>Pseudomonadota</taxon>
        <taxon>Alphaproteobacteria</taxon>
        <taxon>Rhodobacterales</taxon>
        <taxon>Roseobacteraceae</taxon>
        <taxon>Celeribacter</taxon>
    </lineage>
</organism>
<dbReference type="STRING" id="588602.SAMN04487991_1696"/>
<accession>A0A1I3PJE4</accession>
<evidence type="ECO:0000256" key="1">
    <source>
        <dbReference type="SAM" id="MobiDB-lite"/>
    </source>
</evidence>
<dbReference type="Proteomes" id="UP000199630">
    <property type="component" value="Unassembled WGS sequence"/>
</dbReference>
<dbReference type="InterPro" id="IPR039422">
    <property type="entry name" value="MarR/SlyA-like"/>
</dbReference>
<evidence type="ECO:0000313" key="4">
    <source>
        <dbReference type="Proteomes" id="UP000199630"/>
    </source>
</evidence>
<evidence type="ECO:0000259" key="2">
    <source>
        <dbReference type="PROSITE" id="PS50995"/>
    </source>
</evidence>
<gene>
    <name evidence="3" type="ORF">SAMN04487991_1696</name>
</gene>
<dbReference type="SMART" id="SM00347">
    <property type="entry name" value="HTH_MARR"/>
    <property type="match status" value="1"/>
</dbReference>
<dbReference type="InterPro" id="IPR036390">
    <property type="entry name" value="WH_DNA-bd_sf"/>
</dbReference>
<dbReference type="Pfam" id="PF01047">
    <property type="entry name" value="MarR"/>
    <property type="match status" value="1"/>
</dbReference>
<dbReference type="GO" id="GO:0003700">
    <property type="term" value="F:DNA-binding transcription factor activity"/>
    <property type="evidence" value="ECO:0007669"/>
    <property type="project" value="InterPro"/>
</dbReference>
<keyword evidence="4" id="KW-1185">Reference proteome</keyword>
<dbReference type="InterPro" id="IPR036388">
    <property type="entry name" value="WH-like_DNA-bd_sf"/>
</dbReference>
<dbReference type="PRINTS" id="PR00598">
    <property type="entry name" value="HTHMARR"/>
</dbReference>
<evidence type="ECO:0000313" key="3">
    <source>
        <dbReference type="EMBL" id="SFJ21457.1"/>
    </source>
</evidence>
<protein>
    <submittedName>
        <fullName evidence="3">DNA-binding transcriptional regulator, MarR family</fullName>
    </submittedName>
</protein>
<proteinExistence type="predicted"/>
<dbReference type="InterPro" id="IPR000835">
    <property type="entry name" value="HTH_MarR-typ"/>
</dbReference>
<dbReference type="Gene3D" id="1.10.10.10">
    <property type="entry name" value="Winged helix-like DNA-binding domain superfamily/Winged helix DNA-binding domain"/>
    <property type="match status" value="1"/>
</dbReference>
<feature type="compositionally biased region" description="Polar residues" evidence="1">
    <location>
        <begin position="1"/>
        <end position="17"/>
    </location>
</feature>
<reference evidence="4" key="1">
    <citation type="submission" date="2016-10" db="EMBL/GenBank/DDBJ databases">
        <authorList>
            <person name="Varghese N."/>
            <person name="Submissions S."/>
        </authorList>
    </citation>
    <scope>NUCLEOTIDE SEQUENCE [LARGE SCALE GENOMIC DNA]</scope>
    <source>
        <strain evidence="4">DSM 26471</strain>
    </source>
</reference>
<dbReference type="SUPFAM" id="SSF46785">
    <property type="entry name" value="Winged helix' DNA-binding domain"/>
    <property type="match status" value="1"/>
</dbReference>
<dbReference type="GO" id="GO:0006950">
    <property type="term" value="P:response to stress"/>
    <property type="evidence" value="ECO:0007669"/>
    <property type="project" value="TreeGrafter"/>
</dbReference>
<dbReference type="RefSeq" id="WP_218151346.1">
    <property type="nucleotide sequence ID" value="NZ_FORH01000002.1"/>
</dbReference>
<name>A0A1I3PJE4_9RHOB</name>
<dbReference type="PANTHER" id="PTHR33164:SF57">
    <property type="entry name" value="MARR-FAMILY TRANSCRIPTIONAL REGULATOR"/>
    <property type="match status" value="1"/>
</dbReference>
<dbReference type="AlphaFoldDB" id="A0A1I3PJE4"/>
<keyword evidence="3" id="KW-0238">DNA-binding</keyword>
<dbReference type="GO" id="GO:0003677">
    <property type="term" value="F:DNA binding"/>
    <property type="evidence" value="ECO:0007669"/>
    <property type="project" value="UniProtKB-KW"/>
</dbReference>
<sequence>MKNRTPMTASTAQNTGSDRPEEDQPITLAGLHIDVLDGAFSWYIRSLDSVVSRDLDRRTAHLDVAKGKGKITALLLVDDYPGIRPSQIAEVLMRDRPATGRILDNLVKAGDIRREADAEDQRAQALHITDKGHALAEEVREIIRAQEEEFFDFIAPEDRVQFMRILKRTYLNMRKKLE</sequence>
<feature type="region of interest" description="Disordered" evidence="1">
    <location>
        <begin position="1"/>
        <end position="23"/>
    </location>
</feature>
<dbReference type="PROSITE" id="PS50995">
    <property type="entry name" value="HTH_MARR_2"/>
    <property type="match status" value="1"/>
</dbReference>
<feature type="domain" description="HTH marR-type" evidence="2">
    <location>
        <begin position="33"/>
        <end position="171"/>
    </location>
</feature>
<dbReference type="EMBL" id="FORH01000002">
    <property type="protein sequence ID" value="SFJ21457.1"/>
    <property type="molecule type" value="Genomic_DNA"/>
</dbReference>
<dbReference type="PANTHER" id="PTHR33164">
    <property type="entry name" value="TRANSCRIPTIONAL REGULATOR, MARR FAMILY"/>
    <property type="match status" value="1"/>
</dbReference>